<organism evidence="3 4">
    <name type="scientific">Neomoorella glycerini</name>
    <dbReference type="NCBI Taxonomy" id="55779"/>
    <lineage>
        <taxon>Bacteria</taxon>
        <taxon>Bacillati</taxon>
        <taxon>Bacillota</taxon>
        <taxon>Clostridia</taxon>
        <taxon>Neomoorellales</taxon>
        <taxon>Neomoorellaceae</taxon>
        <taxon>Neomoorella</taxon>
    </lineage>
</organism>
<dbReference type="Pfam" id="PF04014">
    <property type="entry name" value="MazE_antitoxin"/>
    <property type="match status" value="1"/>
</dbReference>
<reference evidence="3 4" key="1">
    <citation type="submission" date="2019-11" db="EMBL/GenBank/DDBJ databases">
        <title>Genome sequence of Moorella glycerini DSM11254.</title>
        <authorList>
            <person name="Poehlein A."/>
            <person name="Boeer T."/>
            <person name="Daniel R."/>
        </authorList>
    </citation>
    <scope>NUCLEOTIDE SEQUENCE [LARGE SCALE GENOMIC DNA]</scope>
    <source>
        <strain evidence="3 4">DSM 11254</strain>
    </source>
</reference>
<dbReference type="GO" id="GO:0003677">
    <property type="term" value="F:DNA binding"/>
    <property type="evidence" value="ECO:0007669"/>
    <property type="project" value="UniProtKB-UniRule"/>
</dbReference>
<name>A0A6I5ZRW1_9FIRM</name>
<dbReference type="SUPFAM" id="SSF89447">
    <property type="entry name" value="AbrB/MazE/MraZ-like"/>
    <property type="match status" value="1"/>
</dbReference>
<proteinExistence type="predicted"/>
<dbReference type="NCBIfam" id="TIGR01439">
    <property type="entry name" value="lp_hng_hel_AbrB"/>
    <property type="match status" value="1"/>
</dbReference>
<keyword evidence="4" id="KW-1185">Reference proteome</keyword>
<dbReference type="OrthoDB" id="9811597at2"/>
<feature type="domain" description="SpoVT-AbrB" evidence="2">
    <location>
        <begin position="1"/>
        <end position="46"/>
    </location>
</feature>
<sequence>MPIAKISAKGQVTIPAEIRKFLGVTPGTHLRFVIRGNTVQIEKGGQGIAALKGSVPVAGEQDFLAVRQHAMGEVASEIAGEGKDD</sequence>
<dbReference type="AlphaFoldDB" id="A0A6I5ZRW1"/>
<dbReference type="SMART" id="SM00966">
    <property type="entry name" value="SpoVT_AbrB"/>
    <property type="match status" value="1"/>
</dbReference>
<evidence type="ECO:0000313" key="3">
    <source>
        <dbReference type="EMBL" id="QGP92732.1"/>
    </source>
</evidence>
<dbReference type="PROSITE" id="PS51740">
    <property type="entry name" value="SPOVT_ABRB"/>
    <property type="match status" value="1"/>
</dbReference>
<dbReference type="InterPro" id="IPR007159">
    <property type="entry name" value="SpoVT-AbrB_dom"/>
</dbReference>
<protein>
    <recommendedName>
        <fullName evidence="2">SpoVT-AbrB domain-containing protein</fullName>
    </recommendedName>
</protein>
<evidence type="ECO:0000313" key="4">
    <source>
        <dbReference type="Proteomes" id="UP000425916"/>
    </source>
</evidence>
<dbReference type="InterPro" id="IPR037914">
    <property type="entry name" value="SpoVT-AbrB_sf"/>
</dbReference>
<evidence type="ECO:0000259" key="2">
    <source>
        <dbReference type="PROSITE" id="PS51740"/>
    </source>
</evidence>
<evidence type="ECO:0000256" key="1">
    <source>
        <dbReference type="PROSITE-ProRule" id="PRU01076"/>
    </source>
</evidence>
<dbReference type="Gene3D" id="2.10.260.10">
    <property type="match status" value="1"/>
</dbReference>
<keyword evidence="1" id="KW-0238">DNA-binding</keyword>
<accession>A0A6I5ZRW1</accession>
<dbReference type="EMBL" id="CP046244">
    <property type="protein sequence ID" value="QGP92732.1"/>
    <property type="molecule type" value="Genomic_DNA"/>
</dbReference>
<dbReference type="RefSeq" id="WP_156273650.1">
    <property type="nucleotide sequence ID" value="NZ_CP046244.1"/>
</dbReference>
<gene>
    <name evidence="3" type="ORF">MGLY_21220</name>
</gene>
<dbReference type="Proteomes" id="UP000425916">
    <property type="component" value="Chromosome"/>
</dbReference>